<keyword evidence="2" id="KW-1185">Reference proteome</keyword>
<accession>A0A1X6N399</accession>
<organism evidence="1 2">
    <name type="scientific">Postia placenta MAD-698-R-SB12</name>
    <dbReference type="NCBI Taxonomy" id="670580"/>
    <lineage>
        <taxon>Eukaryota</taxon>
        <taxon>Fungi</taxon>
        <taxon>Dikarya</taxon>
        <taxon>Basidiomycota</taxon>
        <taxon>Agaricomycotina</taxon>
        <taxon>Agaricomycetes</taxon>
        <taxon>Polyporales</taxon>
        <taxon>Adustoporiaceae</taxon>
        <taxon>Rhodonia</taxon>
    </lineage>
</organism>
<sequence>MLLSPPLPVELLELIVEHLPQRDIPSVLRANSLFHDISVRVLYRDILEMSPLKCVTCLSTLASKPTHARFVQRLQIDWSGHKVIGTLLRLLQRALQQVKSLRHLSLELSSQDNQFNFSWLFSGVQFSLHTLATSARCDGALAEFLETQPLIHELSLRGFQTSMPFILSPSALPRLTSVRSVHAGIPVLEQVIRGRPVEAVSISLFAEDGYAILDTVRSSSRPIKRITVMALDNRQPSKLLLEMSERFPQLEALHVVVLLAFYDHQTLLTFAPFLSRFAHLRYVTFVAGFGARFDEEGEIVKQWHKSCPTLKTIILPKGQVWFERDGKWTCSL</sequence>
<dbReference type="OrthoDB" id="3178870at2759"/>
<protein>
    <recommendedName>
        <fullName evidence="3">F-box domain-containing protein</fullName>
    </recommendedName>
</protein>
<dbReference type="STRING" id="670580.A0A1X6N399"/>
<dbReference type="AlphaFoldDB" id="A0A1X6N399"/>
<dbReference type="EMBL" id="KZ110596">
    <property type="protein sequence ID" value="OSX62942.1"/>
    <property type="molecule type" value="Genomic_DNA"/>
</dbReference>
<gene>
    <name evidence="1" type="ORF">POSPLADRAFT_1141814</name>
</gene>
<dbReference type="InterPro" id="IPR032675">
    <property type="entry name" value="LRR_dom_sf"/>
</dbReference>
<evidence type="ECO:0000313" key="2">
    <source>
        <dbReference type="Proteomes" id="UP000194127"/>
    </source>
</evidence>
<proteinExistence type="predicted"/>
<reference evidence="1 2" key="1">
    <citation type="submission" date="2017-04" db="EMBL/GenBank/DDBJ databases">
        <title>Genome Sequence of the Model Brown-Rot Fungus Postia placenta SB12.</title>
        <authorList>
            <consortium name="DOE Joint Genome Institute"/>
            <person name="Gaskell J."/>
            <person name="Kersten P."/>
            <person name="Larrondo L.F."/>
            <person name="Canessa P."/>
            <person name="Martinez D."/>
            <person name="Hibbett D."/>
            <person name="Schmoll M."/>
            <person name="Kubicek C.P."/>
            <person name="Martinez A.T."/>
            <person name="Yadav J."/>
            <person name="Master E."/>
            <person name="Magnuson J.K."/>
            <person name="James T."/>
            <person name="Yaver D."/>
            <person name="Berka R."/>
            <person name="Labutti K."/>
            <person name="Lipzen A."/>
            <person name="Aerts A."/>
            <person name="Barry K."/>
            <person name="Henrissat B."/>
            <person name="Blanchette R."/>
            <person name="Grigoriev I."/>
            <person name="Cullen D."/>
        </authorList>
    </citation>
    <scope>NUCLEOTIDE SEQUENCE [LARGE SCALE GENOMIC DNA]</scope>
    <source>
        <strain evidence="1 2">MAD-698-R-SB12</strain>
    </source>
</reference>
<dbReference type="Gene3D" id="3.80.10.10">
    <property type="entry name" value="Ribonuclease Inhibitor"/>
    <property type="match status" value="1"/>
</dbReference>
<dbReference type="RefSeq" id="XP_024339736.1">
    <property type="nucleotide sequence ID" value="XM_024485348.1"/>
</dbReference>
<name>A0A1X6N399_9APHY</name>
<dbReference type="Proteomes" id="UP000194127">
    <property type="component" value="Unassembled WGS sequence"/>
</dbReference>
<dbReference type="GeneID" id="36330297"/>
<evidence type="ECO:0000313" key="1">
    <source>
        <dbReference type="EMBL" id="OSX62942.1"/>
    </source>
</evidence>
<evidence type="ECO:0008006" key="3">
    <source>
        <dbReference type="Google" id="ProtNLM"/>
    </source>
</evidence>